<dbReference type="OrthoDB" id="8678477at2"/>
<evidence type="ECO:0000313" key="3">
    <source>
        <dbReference type="EMBL" id="ADU35690.1"/>
    </source>
</evidence>
<dbReference type="InterPro" id="IPR005064">
    <property type="entry name" value="BUG"/>
</dbReference>
<protein>
    <submittedName>
        <fullName evidence="3">Extra-cytoplasmic solute receptor</fullName>
    </submittedName>
</protein>
<dbReference type="InterPro" id="IPR042100">
    <property type="entry name" value="Bug_dom1"/>
</dbReference>
<evidence type="ECO:0000313" key="4">
    <source>
        <dbReference type="Proteomes" id="UP000008917"/>
    </source>
</evidence>
<keyword evidence="2" id="KW-0732">Signal</keyword>
<dbReference type="KEGG" id="vpe:Varpa_1475"/>
<dbReference type="SUPFAM" id="SSF53850">
    <property type="entry name" value="Periplasmic binding protein-like II"/>
    <property type="match status" value="1"/>
</dbReference>
<reference evidence="3 4" key="2">
    <citation type="journal article" date="2013" name="Genome Announc.">
        <title>Genome of the Root-Associated Plant Growth-Promoting Bacterium Variovorax paradoxus Strain EPS.</title>
        <authorList>
            <person name="Han J.I."/>
            <person name="Spain J.C."/>
            <person name="Leadbetter J.R."/>
            <person name="Ovchinnikova G."/>
            <person name="Goodwin L.A."/>
            <person name="Han C.S."/>
            <person name="Woyke T."/>
            <person name="Davenport K.W."/>
            <person name="Orwin P.M."/>
        </authorList>
    </citation>
    <scope>NUCLEOTIDE SEQUENCE [LARGE SCALE GENOMIC DNA]</scope>
    <source>
        <strain evidence="3 4">EPS</strain>
    </source>
</reference>
<dbReference type="CDD" id="cd13578">
    <property type="entry name" value="PBP2_Bug27"/>
    <property type="match status" value="1"/>
</dbReference>
<dbReference type="STRING" id="595537.Varpa_1475"/>
<dbReference type="EMBL" id="CP002417">
    <property type="protein sequence ID" value="ADU35690.1"/>
    <property type="molecule type" value="Genomic_DNA"/>
</dbReference>
<dbReference type="Gene3D" id="3.40.190.10">
    <property type="entry name" value="Periplasmic binding protein-like II"/>
    <property type="match status" value="1"/>
</dbReference>
<reference evidence="4" key="1">
    <citation type="submission" date="2010-12" db="EMBL/GenBank/DDBJ databases">
        <title>Complete sequence of Variovorax paradoxus EPS.</title>
        <authorList>
            <consortium name="US DOE Joint Genome Institute"/>
            <person name="Lucas S."/>
            <person name="Copeland A."/>
            <person name="Lapidus A."/>
            <person name="Cheng J.-F."/>
            <person name="Goodwin L."/>
            <person name="Pitluck S."/>
            <person name="Teshima H."/>
            <person name="Detter J.C."/>
            <person name="Han C."/>
            <person name="Tapia R."/>
            <person name="Land M."/>
            <person name="Hauser L."/>
            <person name="Kyrpides N."/>
            <person name="Ivanova N."/>
            <person name="Ovchinnikova G."/>
            <person name="Orwin P."/>
            <person name="Han J.-I.G."/>
            <person name="Woyke T."/>
        </authorList>
    </citation>
    <scope>NUCLEOTIDE SEQUENCE [LARGE SCALE GENOMIC DNA]</scope>
    <source>
        <strain evidence="4">EPS</strain>
    </source>
</reference>
<dbReference type="AlphaFoldDB" id="E6V2G9"/>
<comment type="similarity">
    <text evidence="1">Belongs to the UPF0065 (bug) family.</text>
</comment>
<organism evidence="3 4">
    <name type="scientific">Variovorax paradoxus (strain EPS)</name>
    <dbReference type="NCBI Taxonomy" id="595537"/>
    <lineage>
        <taxon>Bacteria</taxon>
        <taxon>Pseudomonadati</taxon>
        <taxon>Pseudomonadota</taxon>
        <taxon>Betaproteobacteria</taxon>
        <taxon>Burkholderiales</taxon>
        <taxon>Comamonadaceae</taxon>
        <taxon>Variovorax</taxon>
    </lineage>
</organism>
<evidence type="ECO:0000256" key="1">
    <source>
        <dbReference type="ARBA" id="ARBA00006987"/>
    </source>
</evidence>
<keyword evidence="3" id="KW-0675">Receptor</keyword>
<evidence type="ECO:0000256" key="2">
    <source>
        <dbReference type="SAM" id="SignalP"/>
    </source>
</evidence>
<feature type="signal peptide" evidence="2">
    <location>
        <begin position="1"/>
        <end position="26"/>
    </location>
</feature>
<dbReference type="PIRSF" id="PIRSF017082">
    <property type="entry name" value="YflP"/>
    <property type="match status" value="1"/>
</dbReference>
<dbReference type="RefSeq" id="WP_013539933.1">
    <property type="nucleotide sequence ID" value="NC_014931.1"/>
</dbReference>
<name>E6V2G9_VARPE</name>
<dbReference type="PANTHER" id="PTHR42928">
    <property type="entry name" value="TRICARBOXYLATE-BINDING PROTEIN"/>
    <property type="match status" value="1"/>
</dbReference>
<feature type="chain" id="PRO_5003210540" evidence="2">
    <location>
        <begin position="27"/>
        <end position="324"/>
    </location>
</feature>
<gene>
    <name evidence="3" type="ordered locus">Varpa_1475</name>
</gene>
<proteinExistence type="inferred from homology"/>
<dbReference type="Gene3D" id="3.40.190.150">
    <property type="entry name" value="Bordetella uptake gene, domain 1"/>
    <property type="match status" value="1"/>
</dbReference>
<sequence>MNRRELITALAGACGTGLLGAVPSHAASPYPNRQVRVVVPFTAGGGTDVVARAIAVSMSESLGQTFYVDNKPGASTVIGSEYVAKAAPDGYTLLVASVPHATNPSMMKNLPFDTVKAFAPVSLAVQSPFIMVASSTSSIHSMDEALAQARARRLSFASTGSGTADHLSMELLALQSGVSMTHVPYKGTGPALADVMGGHVDLMFANVVAAGPLVKSGKLRALAASTARRSASLPEVRTVGEISGKPFDVSAWTGVLAPAGTDPAVVERLSAEVRKALQTNITREALVTNGAEPVGSTPAQFQAFIAREMQTWSAIIAKAGITPS</sequence>
<dbReference type="Proteomes" id="UP000008917">
    <property type="component" value="Chromosome"/>
</dbReference>
<dbReference type="eggNOG" id="COG3181">
    <property type="taxonomic scope" value="Bacteria"/>
</dbReference>
<accession>E6V2G9</accession>
<dbReference type="HOGENOM" id="CLU_045683_0_2_4"/>
<dbReference type="PANTHER" id="PTHR42928:SF5">
    <property type="entry name" value="BLR1237 PROTEIN"/>
    <property type="match status" value="1"/>
</dbReference>
<dbReference type="Pfam" id="PF03401">
    <property type="entry name" value="TctC"/>
    <property type="match status" value="1"/>
</dbReference>